<comment type="caution">
    <text evidence="2">The sequence shown here is derived from an EMBL/GenBank/DDBJ whole genome shotgun (WGS) entry which is preliminary data.</text>
</comment>
<dbReference type="Proteomes" id="UP001187192">
    <property type="component" value="Unassembled WGS sequence"/>
</dbReference>
<proteinExistence type="predicted"/>
<evidence type="ECO:0000313" key="2">
    <source>
        <dbReference type="EMBL" id="GMN63851.1"/>
    </source>
</evidence>
<gene>
    <name evidence="2" type="ORF">TIFTF001_032928</name>
</gene>
<feature type="compositionally biased region" description="Low complexity" evidence="1">
    <location>
        <begin position="187"/>
        <end position="199"/>
    </location>
</feature>
<feature type="compositionally biased region" description="Basic residues" evidence="1">
    <location>
        <begin position="176"/>
        <end position="186"/>
    </location>
</feature>
<feature type="compositionally biased region" description="Basic and acidic residues" evidence="1">
    <location>
        <begin position="166"/>
        <end position="175"/>
    </location>
</feature>
<reference evidence="2" key="1">
    <citation type="submission" date="2023-07" db="EMBL/GenBank/DDBJ databases">
        <title>draft genome sequence of fig (Ficus carica).</title>
        <authorList>
            <person name="Takahashi T."/>
            <person name="Nishimura K."/>
        </authorList>
    </citation>
    <scope>NUCLEOTIDE SEQUENCE</scope>
</reference>
<protein>
    <submittedName>
        <fullName evidence="2">Uncharacterized protein</fullName>
    </submittedName>
</protein>
<keyword evidence="3" id="KW-1185">Reference proteome</keyword>
<organism evidence="2 3">
    <name type="scientific">Ficus carica</name>
    <name type="common">Common fig</name>
    <dbReference type="NCBI Taxonomy" id="3494"/>
    <lineage>
        <taxon>Eukaryota</taxon>
        <taxon>Viridiplantae</taxon>
        <taxon>Streptophyta</taxon>
        <taxon>Embryophyta</taxon>
        <taxon>Tracheophyta</taxon>
        <taxon>Spermatophyta</taxon>
        <taxon>Magnoliopsida</taxon>
        <taxon>eudicotyledons</taxon>
        <taxon>Gunneridae</taxon>
        <taxon>Pentapetalae</taxon>
        <taxon>rosids</taxon>
        <taxon>fabids</taxon>
        <taxon>Rosales</taxon>
        <taxon>Moraceae</taxon>
        <taxon>Ficeae</taxon>
        <taxon>Ficus</taxon>
    </lineage>
</organism>
<dbReference type="AlphaFoldDB" id="A0AA88DY31"/>
<sequence length="315" mass="34682">MEWLGRPIHFQLNPQFYPTLDGSWADLNQDTSAGYLLQDIGSRVWARVCLLFLVSTKPASLACLAPNFSTTLALDFRPLQHTKSGHSNFSSPLFHFLPQPALGIPLVEENVRVTITVPKLNRALLPIPTNEATSIEEVVGGFVAWPKSLVIVQTSLSQISKGPSRASDREAEGSKRTKKIAGRKKIQSQPEVEQQPAQQELPSFDFNDISFELRPLAYYAQSSMRDVIDPWDDSVMYFNLLGNEPGDDFKDLITTTVSVGTQSMYALPIATSTSPPLTKSGIKSWHSLLAFGMGFGSDCAASFSFIVQLALKLLC</sequence>
<accession>A0AA88DY31</accession>
<evidence type="ECO:0000256" key="1">
    <source>
        <dbReference type="SAM" id="MobiDB-lite"/>
    </source>
</evidence>
<name>A0AA88DY31_FICCA</name>
<feature type="region of interest" description="Disordered" evidence="1">
    <location>
        <begin position="161"/>
        <end position="199"/>
    </location>
</feature>
<evidence type="ECO:0000313" key="3">
    <source>
        <dbReference type="Proteomes" id="UP001187192"/>
    </source>
</evidence>
<dbReference type="EMBL" id="BTGU01000161">
    <property type="protein sequence ID" value="GMN63851.1"/>
    <property type="molecule type" value="Genomic_DNA"/>
</dbReference>